<feature type="region of interest" description="Disordered" evidence="1">
    <location>
        <begin position="22"/>
        <end position="120"/>
    </location>
</feature>
<dbReference type="PANTHER" id="PTHR34835:SF90">
    <property type="entry name" value="AMINOTRANSFERASE-LIKE PLANT MOBILE DOMAIN-CONTAINING PROTEIN"/>
    <property type="match status" value="1"/>
</dbReference>
<proteinExistence type="predicted"/>
<dbReference type="Proteomes" id="UP001153076">
    <property type="component" value="Unassembled WGS sequence"/>
</dbReference>
<feature type="region of interest" description="Disordered" evidence="1">
    <location>
        <begin position="446"/>
        <end position="504"/>
    </location>
</feature>
<evidence type="ECO:0000256" key="1">
    <source>
        <dbReference type="SAM" id="MobiDB-lite"/>
    </source>
</evidence>
<dbReference type="AlphaFoldDB" id="A0A9Q1JLK6"/>
<feature type="compositionally biased region" description="Acidic residues" evidence="1">
    <location>
        <begin position="107"/>
        <end position="119"/>
    </location>
</feature>
<evidence type="ECO:0000313" key="2">
    <source>
        <dbReference type="EMBL" id="KAJ8423723.1"/>
    </source>
</evidence>
<keyword evidence="3" id="KW-1185">Reference proteome</keyword>
<evidence type="ECO:0000313" key="3">
    <source>
        <dbReference type="Proteomes" id="UP001153076"/>
    </source>
</evidence>
<protein>
    <submittedName>
        <fullName evidence="2">Uncharacterized protein</fullName>
    </submittedName>
</protein>
<accession>A0A9Q1JLK6</accession>
<organism evidence="2 3">
    <name type="scientific">Carnegiea gigantea</name>
    <dbReference type="NCBI Taxonomy" id="171969"/>
    <lineage>
        <taxon>Eukaryota</taxon>
        <taxon>Viridiplantae</taxon>
        <taxon>Streptophyta</taxon>
        <taxon>Embryophyta</taxon>
        <taxon>Tracheophyta</taxon>
        <taxon>Spermatophyta</taxon>
        <taxon>Magnoliopsida</taxon>
        <taxon>eudicotyledons</taxon>
        <taxon>Gunneridae</taxon>
        <taxon>Pentapetalae</taxon>
        <taxon>Caryophyllales</taxon>
        <taxon>Cactineae</taxon>
        <taxon>Cactaceae</taxon>
        <taxon>Cactoideae</taxon>
        <taxon>Echinocereeae</taxon>
        <taxon>Carnegiea</taxon>
    </lineage>
</organism>
<dbReference type="PANTHER" id="PTHR34835">
    <property type="entry name" value="OS07G0283600 PROTEIN-RELATED"/>
    <property type="match status" value="1"/>
</dbReference>
<comment type="caution">
    <text evidence="2">The sequence shown here is derived from an EMBL/GenBank/DDBJ whole genome shotgun (WGS) entry which is preliminary data.</text>
</comment>
<feature type="compositionally biased region" description="Polar residues" evidence="1">
    <location>
        <begin position="399"/>
        <end position="410"/>
    </location>
</feature>
<sequence>MVIEEDVYMTLGLPKGPLMVIEAKNETNASTEKRGKNDRNNSEYEPLRTTENKKGKSDKSPEKGPEKEVIFENPFEKAVKKKTKNKENTNKNSSEQVPAKKHANNKDEEETASEDEDLNYEGQVIDDQRAKPNESKQYLQIVQQEKSLKSKEEFNEAQVEAVRSVGFASFLKMIKSFDPYAVHFRLFDVQKFQVTVQRIPNIRHTIGGGQILEIVRPSIDEEYEQVHTTWMKEGGLDQNTPELTWIPDFTLAKTDREKSFKRNFIIHLWIEEPLYSRSFLKNVKDVNKITFLNWCQFIVDKLIDAMGHYKESKAAKGLHFNLLFFLMAQVKPKSVKEGNGPTFNLELGLSQRKIQSPIAMSTSTADANISVATSTSVPHAKITGGKDDDHQEENNAPLTFTLRESTQANRDLSIKKVPYNKSKADEKSARQNIMPKMIIKIKKSIANGTKAPSPPATKHPTQQSKQTPLLKAQGMLQQQTSQSSSKRRQLEHSGMLNRVMVTKPKSPTRVSLLCRRVMAKKQQTYQLRNVK</sequence>
<reference evidence="2" key="1">
    <citation type="submission" date="2022-04" db="EMBL/GenBank/DDBJ databases">
        <title>Carnegiea gigantea Genome sequencing and assembly v2.</title>
        <authorList>
            <person name="Copetti D."/>
            <person name="Sanderson M.J."/>
            <person name="Burquez A."/>
            <person name="Wojciechowski M.F."/>
        </authorList>
    </citation>
    <scope>NUCLEOTIDE SEQUENCE</scope>
    <source>
        <strain evidence="2">SGP5-SGP5p</strain>
        <tissue evidence="2">Aerial part</tissue>
    </source>
</reference>
<feature type="region of interest" description="Disordered" evidence="1">
    <location>
        <begin position="399"/>
        <end position="430"/>
    </location>
</feature>
<dbReference type="EMBL" id="JAKOGI010001886">
    <property type="protein sequence ID" value="KAJ8423723.1"/>
    <property type="molecule type" value="Genomic_DNA"/>
</dbReference>
<gene>
    <name evidence="2" type="ORF">Cgig2_010288</name>
</gene>
<feature type="compositionally biased region" description="Basic and acidic residues" evidence="1">
    <location>
        <begin position="31"/>
        <end position="78"/>
    </location>
</feature>
<name>A0A9Q1JLK6_9CARY</name>